<evidence type="ECO:0000259" key="2">
    <source>
        <dbReference type="Pfam" id="PF06259"/>
    </source>
</evidence>
<dbReference type="AlphaFoldDB" id="A0AAU2VY63"/>
<accession>A0AAU2VY63</accession>
<evidence type="ECO:0000256" key="1">
    <source>
        <dbReference type="SAM" id="MobiDB-lite"/>
    </source>
</evidence>
<dbReference type="EMBL" id="CP108313">
    <property type="protein sequence ID" value="WTW72274.1"/>
    <property type="molecule type" value="Genomic_DNA"/>
</dbReference>
<name>A0AAU2VY63_9ACTN</name>
<reference evidence="3" key="1">
    <citation type="submission" date="2022-10" db="EMBL/GenBank/DDBJ databases">
        <title>The complete genomes of actinobacterial strains from the NBC collection.</title>
        <authorList>
            <person name="Joergensen T.S."/>
            <person name="Alvarez Arevalo M."/>
            <person name="Sterndorff E.B."/>
            <person name="Faurdal D."/>
            <person name="Vuksanovic O."/>
            <person name="Mourched A.-S."/>
            <person name="Charusanti P."/>
            <person name="Shaw S."/>
            <person name="Blin K."/>
            <person name="Weber T."/>
        </authorList>
    </citation>
    <scope>NUCLEOTIDE SEQUENCE</scope>
    <source>
        <strain evidence="3">NBC_00008</strain>
    </source>
</reference>
<gene>
    <name evidence="3" type="ORF">OG398_30465</name>
</gene>
<organism evidence="3">
    <name type="scientific">Streptomyces sp. NBC_00008</name>
    <dbReference type="NCBI Taxonomy" id="2903610"/>
    <lineage>
        <taxon>Bacteria</taxon>
        <taxon>Bacillati</taxon>
        <taxon>Actinomycetota</taxon>
        <taxon>Actinomycetes</taxon>
        <taxon>Kitasatosporales</taxon>
        <taxon>Streptomycetaceae</taxon>
        <taxon>Streptomyces</taxon>
    </lineage>
</organism>
<evidence type="ECO:0000313" key="3">
    <source>
        <dbReference type="EMBL" id="WTW72274.1"/>
    </source>
</evidence>
<proteinExistence type="predicted"/>
<dbReference type="InterPro" id="IPR010427">
    <property type="entry name" value="DUF1023"/>
</dbReference>
<feature type="region of interest" description="Disordered" evidence="1">
    <location>
        <begin position="114"/>
        <end position="147"/>
    </location>
</feature>
<dbReference type="GO" id="GO:0016787">
    <property type="term" value="F:hydrolase activity"/>
    <property type="evidence" value="ECO:0007669"/>
    <property type="project" value="UniProtKB-KW"/>
</dbReference>
<sequence length="600" mass="63406">MDFATLKALKPSEFEDAADAYRATDEMANAAKGTVDNQISAGIRNQLSGATAEAALRELAGLSKNFQYVQTECGLVSTALNGFAFDMASAKRRLEAAVEDAQADHCTVHADGSIGFPAGRKPGEEKDAAGGTVTGSAGGNPTSDALDRQAASIHPNPHYGAAIGYADRIADALQEATEADAKWAPKLRALLADDDLVVSNRDWTDVTSDRGGVLKAADPYLDSIKGPPKEATPEENAEWWKNLTPEQRADYLAVRPNAIGSMNGLPSDIRDDANRMVLDETTAKYQLDLNAIPKEPAKYTPNTSGGYPAVLISPKWQHWNDTYADKKARIEGVLKGSKAIQDRFDRTGERGLPEAYLLGFDPTGLGDGKVILANGNPDTADHVGVWVPGTKASLESVGGDLGRAEGLWSASHRLAPGQNVSTILWLDYNAPDNVIPQATRGEYAAEGGPRLHDFLQGNGVAQQADDGARAHTTVVGHSYGSTVVGVSAQSGSWDDPQAADDYVFAGSPGVQADHAADLGVRGDHVWAMGADYSVSDQVVRQGGRFMGLGDNGIIPTDESFGGHIMASDAGSHKEFYDEGSTSLLNQAAVIAGAYDKVKLE</sequence>
<feature type="domain" description="DUF1023" evidence="2">
    <location>
        <begin position="367"/>
        <end position="530"/>
    </location>
</feature>
<keyword evidence="3" id="KW-0378">Hydrolase</keyword>
<protein>
    <submittedName>
        <fullName evidence="3">Alpha/beta hydrolase family protein</fullName>
    </submittedName>
</protein>
<dbReference type="Pfam" id="PF06259">
    <property type="entry name" value="Abhydrolase_8"/>
    <property type="match status" value="1"/>
</dbReference>